<keyword evidence="2" id="KW-0732">Signal</keyword>
<evidence type="ECO:0000256" key="2">
    <source>
        <dbReference type="SAM" id="SignalP"/>
    </source>
</evidence>
<reference evidence="3 4" key="1">
    <citation type="journal article" date="2017" name="Gigascience">
        <title>Draft genome of the honey bee ectoparasitic mite, Tropilaelaps mercedesae, is shaped by the parasitic life history.</title>
        <authorList>
            <person name="Dong X."/>
            <person name="Armstrong S.D."/>
            <person name="Xia D."/>
            <person name="Makepeace B.L."/>
            <person name="Darby A.C."/>
            <person name="Kadowaki T."/>
        </authorList>
    </citation>
    <scope>NUCLEOTIDE SEQUENCE [LARGE SCALE GENOMIC DNA]</scope>
    <source>
        <strain evidence="3">Wuxi-XJTLU</strain>
    </source>
</reference>
<dbReference type="InterPro" id="IPR052728">
    <property type="entry name" value="O2_lipid_transport_reg"/>
</dbReference>
<evidence type="ECO:0000313" key="3">
    <source>
        <dbReference type="EMBL" id="OQR76012.1"/>
    </source>
</evidence>
<feature type="signal peptide" evidence="2">
    <location>
        <begin position="1"/>
        <end position="22"/>
    </location>
</feature>
<keyword evidence="4" id="KW-1185">Reference proteome</keyword>
<dbReference type="EMBL" id="MNPL01005447">
    <property type="protein sequence ID" value="OQR76012.1"/>
    <property type="molecule type" value="Genomic_DNA"/>
</dbReference>
<dbReference type="AlphaFoldDB" id="A0A1V9XRJ3"/>
<feature type="transmembrane region" description="Helical" evidence="1">
    <location>
        <begin position="135"/>
        <end position="168"/>
    </location>
</feature>
<dbReference type="InParanoid" id="A0A1V9XRJ3"/>
<feature type="transmembrane region" description="Helical" evidence="1">
    <location>
        <begin position="71"/>
        <end position="95"/>
    </location>
</feature>
<dbReference type="OrthoDB" id="6492355at2759"/>
<dbReference type="PANTHER" id="PTHR11161:SF0">
    <property type="entry name" value="O-ACYLTRANSFERASE LIKE PROTEIN"/>
    <property type="match status" value="1"/>
</dbReference>
<proteinExistence type="predicted"/>
<dbReference type="Proteomes" id="UP000192247">
    <property type="component" value="Unassembled WGS sequence"/>
</dbReference>
<organism evidence="3 4">
    <name type="scientific">Tropilaelaps mercedesae</name>
    <dbReference type="NCBI Taxonomy" id="418985"/>
    <lineage>
        <taxon>Eukaryota</taxon>
        <taxon>Metazoa</taxon>
        <taxon>Ecdysozoa</taxon>
        <taxon>Arthropoda</taxon>
        <taxon>Chelicerata</taxon>
        <taxon>Arachnida</taxon>
        <taxon>Acari</taxon>
        <taxon>Parasitiformes</taxon>
        <taxon>Mesostigmata</taxon>
        <taxon>Gamasina</taxon>
        <taxon>Dermanyssoidea</taxon>
        <taxon>Laelapidae</taxon>
        <taxon>Tropilaelaps</taxon>
    </lineage>
</organism>
<dbReference type="PANTHER" id="PTHR11161">
    <property type="entry name" value="O-ACYLTRANSFERASE"/>
    <property type="match status" value="1"/>
</dbReference>
<keyword evidence="1" id="KW-0812">Transmembrane</keyword>
<gene>
    <name evidence="3" type="ORF">BIW11_03167</name>
</gene>
<keyword evidence="1" id="KW-1133">Transmembrane helix</keyword>
<accession>A0A1V9XRJ3</accession>
<protein>
    <submittedName>
        <fullName evidence="3">Nose resistant to fluoxetine protein 6-like</fullName>
    </submittedName>
</protein>
<sequence>MPNRSITFLLLLLFLCCLCVLGTISDCMSTKKDSKAVRVLQCFSVRANYASLWRIETCPLRRGLHGLRGIAVVWFITGNFVYLHSVMLTKNILLLKDMIKDIAITFALNYSLSEDTIIFVVAVFFALALERRTASLWSVVTSCAYMICHLLPLVAFCMGFVVLLLPVLGQGPSWSFEMTRFTRNCPENWWKNLLMIGNFLPRKQQVRTF</sequence>
<feature type="chain" id="PRO_5012167240" evidence="2">
    <location>
        <begin position="23"/>
        <end position="209"/>
    </location>
</feature>
<keyword evidence="1" id="KW-0472">Membrane</keyword>
<evidence type="ECO:0000256" key="1">
    <source>
        <dbReference type="SAM" id="Phobius"/>
    </source>
</evidence>
<comment type="caution">
    <text evidence="3">The sequence shown here is derived from an EMBL/GenBank/DDBJ whole genome shotgun (WGS) entry which is preliminary data.</text>
</comment>
<name>A0A1V9XRJ3_9ACAR</name>
<feature type="transmembrane region" description="Helical" evidence="1">
    <location>
        <begin position="107"/>
        <end position="129"/>
    </location>
</feature>
<evidence type="ECO:0000313" key="4">
    <source>
        <dbReference type="Proteomes" id="UP000192247"/>
    </source>
</evidence>